<keyword evidence="8" id="KW-0378">Hydrolase</keyword>
<protein>
    <submittedName>
        <fullName evidence="8">Ubiquitinyl hydrolase 1</fullName>
        <ecNumber evidence="8">3.4.19.12</ecNumber>
    </submittedName>
</protein>
<gene>
    <name evidence="8" type="ORF">MEQU1_000087</name>
</gene>
<accession>A0AAF0EBQ6</accession>
<organism evidence="8 9">
    <name type="scientific">Malassezia equina</name>
    <dbReference type="NCBI Taxonomy" id="1381935"/>
    <lineage>
        <taxon>Eukaryota</taxon>
        <taxon>Fungi</taxon>
        <taxon>Dikarya</taxon>
        <taxon>Basidiomycota</taxon>
        <taxon>Ustilaginomycotina</taxon>
        <taxon>Malasseziomycetes</taxon>
        <taxon>Malasseziales</taxon>
        <taxon>Malasseziaceae</taxon>
        <taxon>Malassezia</taxon>
    </lineage>
</organism>
<evidence type="ECO:0000256" key="2">
    <source>
        <dbReference type="ARBA" id="ARBA00022771"/>
    </source>
</evidence>
<dbReference type="GO" id="GO:0016579">
    <property type="term" value="P:protein deubiquitination"/>
    <property type="evidence" value="ECO:0007669"/>
    <property type="project" value="InterPro"/>
</dbReference>
<dbReference type="AlphaFoldDB" id="A0AAF0EBQ6"/>
<dbReference type="Proteomes" id="UP001214415">
    <property type="component" value="Chromosome 1"/>
</dbReference>
<feature type="domain" description="USP" evidence="6">
    <location>
        <begin position="207"/>
        <end position="576"/>
    </location>
</feature>
<keyword evidence="3" id="KW-0862">Zinc</keyword>
<evidence type="ECO:0000313" key="8">
    <source>
        <dbReference type="EMBL" id="WFD21438.1"/>
    </source>
</evidence>
<sequence length="594" mass="66409">MAGYVPPHVQALGAAAAGCEHLAQEDEASLHRLLQRYAAGLRWGRRLLDGKIRPQDGTEEAPASTDKRRKLDYPKCALCGMDLRRPFLCLTCAHAACLFRDPVREATLPITRGAGKAADGAEVGSSHIGIHLAEEAHPYACDIVHGTLFCASCDDVVYDARFEYVQRVERQRSSVRRASEAQIDATLCQDATSTQGLSLASVCRVPRGLRNMGSTCFLNVILQSFLHNPLLRNYFLSDRHNAKLCAAGRNCLACEMDKLFAEFFTRNDTPHPYGPTSFLYAIWMDSSSSELSRAGQHDAHEMFISALNGIHLSLTTHAHDRIKLPASPWDDASTLAQLSEHADAAGLNQPRPPDHDASCPCVVHRTFGGRLQSSVTCPMCKRVTHTREPFLDLSLEVRADAPADSRKKKESGKKRDKATPVPDAAVDTLQRCLVRYCAPEQLPEATYRCSYCQQSSKAIKQLTLHTLPPVLCVQLKRYEHALGGAKVDVKVRFPLMLDVRECCLRRSNEEEATDPMAYVYDLFTVVVHEGTLHSGHYTNFSRWHHRWYRFDDDKVTQASVAQVLDAKAYQLFYLRRRLWTQPSHGIHVEKMQSG</sequence>
<dbReference type="InterPro" id="IPR001394">
    <property type="entry name" value="Peptidase_C19_UCH"/>
</dbReference>
<reference evidence="8" key="1">
    <citation type="submission" date="2023-03" db="EMBL/GenBank/DDBJ databases">
        <title>Mating type loci evolution in Malassezia.</title>
        <authorList>
            <person name="Coelho M.A."/>
        </authorList>
    </citation>
    <scope>NUCLEOTIDE SEQUENCE</scope>
    <source>
        <strain evidence="8">CBS 12830</strain>
    </source>
</reference>
<keyword evidence="9" id="KW-1185">Reference proteome</keyword>
<feature type="domain" description="UBP-type" evidence="7">
    <location>
        <begin position="53"/>
        <end position="176"/>
    </location>
</feature>
<evidence type="ECO:0000313" key="9">
    <source>
        <dbReference type="Proteomes" id="UP001214415"/>
    </source>
</evidence>
<evidence type="ECO:0000256" key="4">
    <source>
        <dbReference type="PROSITE-ProRule" id="PRU00502"/>
    </source>
</evidence>
<dbReference type="Gene3D" id="3.30.40.10">
    <property type="entry name" value="Zinc/RING finger domain, C3HC4 (zinc finger)"/>
    <property type="match status" value="1"/>
</dbReference>
<evidence type="ECO:0000259" key="6">
    <source>
        <dbReference type="PROSITE" id="PS50235"/>
    </source>
</evidence>
<evidence type="ECO:0000259" key="7">
    <source>
        <dbReference type="PROSITE" id="PS50271"/>
    </source>
</evidence>
<dbReference type="InterPro" id="IPR001607">
    <property type="entry name" value="Znf_UBP"/>
</dbReference>
<dbReference type="GO" id="GO:0005634">
    <property type="term" value="C:nucleus"/>
    <property type="evidence" value="ECO:0007669"/>
    <property type="project" value="TreeGrafter"/>
</dbReference>
<name>A0AAF0EBQ6_9BASI</name>
<dbReference type="GO" id="GO:0004843">
    <property type="term" value="F:cysteine-type deubiquitinase activity"/>
    <property type="evidence" value="ECO:0007669"/>
    <property type="project" value="UniProtKB-EC"/>
</dbReference>
<dbReference type="Pfam" id="PF02148">
    <property type="entry name" value="zf-UBP"/>
    <property type="match status" value="1"/>
</dbReference>
<dbReference type="InterPro" id="IPR028889">
    <property type="entry name" value="USP"/>
</dbReference>
<dbReference type="GO" id="GO:0008270">
    <property type="term" value="F:zinc ion binding"/>
    <property type="evidence" value="ECO:0007669"/>
    <property type="project" value="UniProtKB-KW"/>
</dbReference>
<dbReference type="GO" id="GO:0005829">
    <property type="term" value="C:cytosol"/>
    <property type="evidence" value="ECO:0007669"/>
    <property type="project" value="TreeGrafter"/>
</dbReference>
<dbReference type="EC" id="3.4.19.12" evidence="8"/>
<dbReference type="SUPFAM" id="SSF54001">
    <property type="entry name" value="Cysteine proteinases"/>
    <property type="match status" value="1"/>
</dbReference>
<dbReference type="Pfam" id="PF00443">
    <property type="entry name" value="UCH"/>
    <property type="match status" value="1"/>
</dbReference>
<keyword evidence="1" id="KW-0479">Metal-binding</keyword>
<feature type="region of interest" description="Disordered" evidence="5">
    <location>
        <begin position="401"/>
        <end position="421"/>
    </location>
</feature>
<evidence type="ECO:0000256" key="1">
    <source>
        <dbReference type="ARBA" id="ARBA00022723"/>
    </source>
</evidence>
<dbReference type="PROSITE" id="PS00972">
    <property type="entry name" value="USP_1"/>
    <property type="match status" value="1"/>
</dbReference>
<dbReference type="EMBL" id="CP119900">
    <property type="protein sequence ID" value="WFD21438.1"/>
    <property type="molecule type" value="Genomic_DNA"/>
</dbReference>
<keyword evidence="2 4" id="KW-0863">Zinc-finger</keyword>
<dbReference type="PANTHER" id="PTHR24006:SF937">
    <property type="entry name" value="UBIQUITIN CARBOXYL-TERMINAL HYDROLASE"/>
    <property type="match status" value="1"/>
</dbReference>
<dbReference type="SUPFAM" id="SSF57850">
    <property type="entry name" value="RING/U-box"/>
    <property type="match status" value="1"/>
</dbReference>
<evidence type="ECO:0000256" key="5">
    <source>
        <dbReference type="SAM" id="MobiDB-lite"/>
    </source>
</evidence>
<evidence type="ECO:0000256" key="3">
    <source>
        <dbReference type="ARBA" id="ARBA00022833"/>
    </source>
</evidence>
<dbReference type="InterPro" id="IPR018200">
    <property type="entry name" value="USP_CS"/>
</dbReference>
<dbReference type="InterPro" id="IPR038765">
    <property type="entry name" value="Papain-like_cys_pep_sf"/>
</dbReference>
<dbReference type="PROSITE" id="PS50271">
    <property type="entry name" value="ZF_UBP"/>
    <property type="match status" value="1"/>
</dbReference>
<dbReference type="InterPro" id="IPR050164">
    <property type="entry name" value="Peptidase_C19"/>
</dbReference>
<dbReference type="InterPro" id="IPR013083">
    <property type="entry name" value="Znf_RING/FYVE/PHD"/>
</dbReference>
<proteinExistence type="predicted"/>
<dbReference type="PANTHER" id="PTHR24006">
    <property type="entry name" value="UBIQUITIN CARBOXYL-TERMINAL HYDROLASE"/>
    <property type="match status" value="1"/>
</dbReference>
<dbReference type="Gene3D" id="3.90.70.10">
    <property type="entry name" value="Cysteine proteinases"/>
    <property type="match status" value="1"/>
</dbReference>
<dbReference type="PROSITE" id="PS50235">
    <property type="entry name" value="USP_3"/>
    <property type="match status" value="1"/>
</dbReference>